<dbReference type="SMART" id="SM00387">
    <property type="entry name" value="HATPase_c"/>
    <property type="match status" value="1"/>
</dbReference>
<keyword evidence="4" id="KW-0808">Transferase</keyword>
<keyword evidence="9" id="KW-1133">Transmembrane helix</keyword>
<dbReference type="InterPro" id="IPR036890">
    <property type="entry name" value="HATPase_C_sf"/>
</dbReference>
<evidence type="ECO:0000256" key="5">
    <source>
        <dbReference type="ARBA" id="ARBA00022741"/>
    </source>
</evidence>
<comment type="catalytic activity">
    <reaction evidence="1">
        <text>ATP + protein L-histidine = ADP + protein N-phospho-L-histidine.</text>
        <dbReference type="EC" id="2.7.13.3"/>
    </reaction>
</comment>
<reference evidence="12" key="1">
    <citation type="submission" date="2023-07" db="EMBL/GenBank/DDBJ databases">
        <title>Conexibacter stalactiti sp. nov., isolated from stalactites in a lava cave and emended description of the genus Conexibacter.</title>
        <authorList>
            <person name="Lee S.D."/>
        </authorList>
    </citation>
    <scope>NUCLEOTIDE SEQUENCE [LARGE SCALE GENOMIC DNA]</scope>
    <source>
        <strain evidence="12">KCTC 39840</strain>
    </source>
</reference>
<feature type="transmembrane region" description="Helical" evidence="9">
    <location>
        <begin position="124"/>
        <end position="157"/>
    </location>
</feature>
<dbReference type="PANTHER" id="PTHR24421:SF10">
    <property type="entry name" value="NITRATE_NITRITE SENSOR PROTEIN NARQ"/>
    <property type="match status" value="1"/>
</dbReference>
<feature type="domain" description="Histidine kinase/HSP90-like ATPase" evidence="10">
    <location>
        <begin position="340"/>
        <end position="429"/>
    </location>
</feature>
<gene>
    <name evidence="11" type="ORF">R7226_01270</name>
</gene>
<feature type="transmembrane region" description="Helical" evidence="9">
    <location>
        <begin position="177"/>
        <end position="206"/>
    </location>
</feature>
<keyword evidence="7" id="KW-0067">ATP-binding</keyword>
<evidence type="ECO:0000256" key="8">
    <source>
        <dbReference type="ARBA" id="ARBA00023012"/>
    </source>
</evidence>
<organism evidence="11 12">
    <name type="scientific">Conexibacter stalactiti</name>
    <dbReference type="NCBI Taxonomy" id="1940611"/>
    <lineage>
        <taxon>Bacteria</taxon>
        <taxon>Bacillati</taxon>
        <taxon>Actinomycetota</taxon>
        <taxon>Thermoleophilia</taxon>
        <taxon>Solirubrobacterales</taxon>
        <taxon>Conexibacteraceae</taxon>
        <taxon>Conexibacter</taxon>
    </lineage>
</organism>
<dbReference type="Pfam" id="PF13796">
    <property type="entry name" value="Sensor"/>
    <property type="match status" value="1"/>
</dbReference>
<dbReference type="GO" id="GO:0016301">
    <property type="term" value="F:kinase activity"/>
    <property type="evidence" value="ECO:0007669"/>
    <property type="project" value="UniProtKB-KW"/>
</dbReference>
<dbReference type="InterPro" id="IPR011712">
    <property type="entry name" value="Sig_transdc_His_kin_sub3_dim/P"/>
</dbReference>
<evidence type="ECO:0000313" key="12">
    <source>
        <dbReference type="Proteomes" id="UP001284601"/>
    </source>
</evidence>
<keyword evidence="12" id="KW-1185">Reference proteome</keyword>
<keyword evidence="8" id="KW-0902">Two-component regulatory system</keyword>
<feature type="transmembrane region" description="Helical" evidence="9">
    <location>
        <begin position="31"/>
        <end position="50"/>
    </location>
</feature>
<dbReference type="CDD" id="cd16917">
    <property type="entry name" value="HATPase_UhpB-NarQ-NarX-like"/>
    <property type="match status" value="1"/>
</dbReference>
<evidence type="ECO:0000313" key="11">
    <source>
        <dbReference type="EMBL" id="MDW5592949.1"/>
    </source>
</evidence>
<keyword evidence="9" id="KW-0812">Transmembrane</keyword>
<sequence>MTDAMHDDPTVAFDPPTMTLRPLGAQWGRDFAFHSVGLITSVVGFTLWVTAVSVTLSLLIFLIGLFVALGSFYCFRWFARLERRRAALVQDGPIAERYRDAPRGSGWFQKLKFMAKDPATWKDCAWTLLCGTVGFAISVFVVTIWGLVLGLVTLPAWYWALPESANVGIYEVDTLPLALLTAAIGLLLIPVAGWLVRLLTVAELALMRPLLRPSREEQLAERVEVLTTTRAGAVNAQAAELQRIERDLHDGAQARLVALALNLGMAEDKFDSDPEQARELLAEARGEAKTALTELRDLARGIHPPILTDRGLAAAVTALAARSPLAVTIEADVPDRLPPAVEAAAYFVVAEALANATKHSRALRVLVRLSMSDGQLVIEIADDGVGGADPEGSGLLGLRRRIEALDGELHVVSPRSSGTTLHAEVPCGS</sequence>
<dbReference type="Pfam" id="PF07730">
    <property type="entry name" value="HisKA_3"/>
    <property type="match status" value="1"/>
</dbReference>
<accession>A0ABU4HJT1</accession>
<dbReference type="Gene3D" id="3.30.565.10">
    <property type="entry name" value="Histidine kinase-like ATPase, C-terminal domain"/>
    <property type="match status" value="1"/>
</dbReference>
<evidence type="ECO:0000259" key="10">
    <source>
        <dbReference type="SMART" id="SM00387"/>
    </source>
</evidence>
<evidence type="ECO:0000256" key="4">
    <source>
        <dbReference type="ARBA" id="ARBA00022679"/>
    </source>
</evidence>
<evidence type="ECO:0000256" key="3">
    <source>
        <dbReference type="ARBA" id="ARBA00022553"/>
    </source>
</evidence>
<dbReference type="Gene3D" id="1.20.5.1930">
    <property type="match status" value="1"/>
</dbReference>
<evidence type="ECO:0000256" key="9">
    <source>
        <dbReference type="SAM" id="Phobius"/>
    </source>
</evidence>
<evidence type="ECO:0000256" key="2">
    <source>
        <dbReference type="ARBA" id="ARBA00012438"/>
    </source>
</evidence>
<comment type="caution">
    <text evidence="11">The sequence shown here is derived from an EMBL/GenBank/DDBJ whole genome shotgun (WGS) entry which is preliminary data.</text>
</comment>
<keyword evidence="5" id="KW-0547">Nucleotide-binding</keyword>
<dbReference type="InterPro" id="IPR025828">
    <property type="entry name" value="Put_sensor_dom"/>
</dbReference>
<reference evidence="11 12" key="2">
    <citation type="submission" date="2023-10" db="EMBL/GenBank/DDBJ databases">
        <authorList>
            <person name="Han X.F."/>
        </authorList>
    </citation>
    <scope>NUCLEOTIDE SEQUENCE [LARGE SCALE GENOMIC DNA]</scope>
    <source>
        <strain evidence="11 12">KCTC 39840</strain>
    </source>
</reference>
<dbReference type="PANTHER" id="PTHR24421">
    <property type="entry name" value="NITRATE/NITRITE SENSOR PROTEIN NARX-RELATED"/>
    <property type="match status" value="1"/>
</dbReference>
<dbReference type="InterPro" id="IPR003594">
    <property type="entry name" value="HATPase_dom"/>
</dbReference>
<keyword evidence="3" id="KW-0597">Phosphoprotein</keyword>
<proteinExistence type="predicted"/>
<keyword evidence="6 11" id="KW-0418">Kinase</keyword>
<dbReference type="SUPFAM" id="SSF55874">
    <property type="entry name" value="ATPase domain of HSP90 chaperone/DNA topoisomerase II/histidine kinase"/>
    <property type="match status" value="1"/>
</dbReference>
<dbReference type="EC" id="2.7.13.3" evidence="2"/>
<keyword evidence="9" id="KW-0472">Membrane</keyword>
<evidence type="ECO:0000256" key="1">
    <source>
        <dbReference type="ARBA" id="ARBA00000085"/>
    </source>
</evidence>
<dbReference type="EMBL" id="JAWSTH010000002">
    <property type="protein sequence ID" value="MDW5592949.1"/>
    <property type="molecule type" value="Genomic_DNA"/>
</dbReference>
<name>A0ABU4HJT1_9ACTN</name>
<evidence type="ECO:0000256" key="6">
    <source>
        <dbReference type="ARBA" id="ARBA00022777"/>
    </source>
</evidence>
<dbReference type="RefSeq" id="WP_318595209.1">
    <property type="nucleotide sequence ID" value="NZ_JAWSTH010000002.1"/>
</dbReference>
<feature type="transmembrane region" description="Helical" evidence="9">
    <location>
        <begin position="56"/>
        <end position="75"/>
    </location>
</feature>
<protein>
    <recommendedName>
        <fullName evidence="2">histidine kinase</fullName>
        <ecNumber evidence="2">2.7.13.3</ecNumber>
    </recommendedName>
</protein>
<dbReference type="InterPro" id="IPR050482">
    <property type="entry name" value="Sensor_HK_TwoCompSys"/>
</dbReference>
<dbReference type="Proteomes" id="UP001284601">
    <property type="component" value="Unassembled WGS sequence"/>
</dbReference>
<evidence type="ECO:0000256" key="7">
    <source>
        <dbReference type="ARBA" id="ARBA00022840"/>
    </source>
</evidence>
<dbReference type="Pfam" id="PF02518">
    <property type="entry name" value="HATPase_c"/>
    <property type="match status" value="1"/>
</dbReference>